<evidence type="ECO:0000313" key="2">
    <source>
        <dbReference type="Proteomes" id="UP000078465"/>
    </source>
</evidence>
<organism evidence="1 2">
    <name type="scientific">Rhizobium ruizarguesonis</name>
    <dbReference type="NCBI Taxonomy" id="2081791"/>
    <lineage>
        <taxon>Bacteria</taxon>
        <taxon>Pseudomonadati</taxon>
        <taxon>Pseudomonadota</taxon>
        <taxon>Alphaproteobacteria</taxon>
        <taxon>Hyphomicrobiales</taxon>
        <taxon>Rhizobiaceae</taxon>
        <taxon>Rhizobium/Agrobacterium group</taxon>
        <taxon>Rhizobium</taxon>
    </lineage>
</organism>
<protein>
    <submittedName>
        <fullName evidence="1">Uncharacterized protein</fullName>
    </submittedName>
</protein>
<evidence type="ECO:0000313" key="1">
    <source>
        <dbReference type="EMBL" id="XKM42960.1"/>
    </source>
</evidence>
<reference evidence="1" key="1">
    <citation type="submission" date="2024-10" db="EMBL/GenBank/DDBJ databases">
        <title>Strain of Rhizobium-related bacteria isolated fromm roots of Vavilovia formosa.</title>
        <authorList>
            <person name="Kimeklis A."/>
            <person name="Afonin A."/>
        </authorList>
    </citation>
    <scope>NUCLEOTIDE SEQUENCE</scope>
    <source>
        <strain evidence="1">Vaf-46</strain>
    </source>
</reference>
<accession>A0ACD5EVH7</accession>
<dbReference type="EMBL" id="CP171853">
    <property type="protein sequence ID" value="XKM42960.1"/>
    <property type="molecule type" value="Genomic_DNA"/>
</dbReference>
<gene>
    <name evidence="1" type="ORF">A4U53_017190</name>
</gene>
<sequence length="77" mass="8495">MLDILLLKDLVIDRQDRAAGIAEDMFDAVVLQRLENDLRSRHSIACRLIVRAHLSVPFDAGIAFVAGSPNFGHKKGP</sequence>
<dbReference type="Proteomes" id="UP000078465">
    <property type="component" value="Chromosome"/>
</dbReference>
<name>A0ACD5EVH7_9HYPH</name>
<proteinExistence type="predicted"/>